<dbReference type="Pfam" id="PF02188">
    <property type="entry name" value="GoLoco"/>
    <property type="match status" value="1"/>
</dbReference>
<dbReference type="PANTHER" id="PTHR45945:SF3">
    <property type="entry name" value="REGULATOR OF G-PROTEIN SIGNALING LOCO"/>
    <property type="match status" value="1"/>
</dbReference>
<dbReference type="SMART" id="SM00390">
    <property type="entry name" value="GoLoco"/>
    <property type="match status" value="1"/>
</dbReference>
<evidence type="ECO:0000256" key="1">
    <source>
        <dbReference type="SAM" id="MobiDB-lite"/>
    </source>
</evidence>
<protein>
    <submittedName>
        <fullName evidence="3">Uncharacterized protein LOC106813628</fullName>
    </submittedName>
</protein>
<proteinExistence type="predicted"/>
<dbReference type="InterPro" id="IPR046995">
    <property type="entry name" value="RGS10/12/14-like"/>
</dbReference>
<evidence type="ECO:0000313" key="2">
    <source>
        <dbReference type="Proteomes" id="UP000695022"/>
    </source>
</evidence>
<feature type="compositionally biased region" description="Low complexity" evidence="1">
    <location>
        <begin position="165"/>
        <end position="176"/>
    </location>
</feature>
<organism evidence="2 3">
    <name type="scientific">Priapulus caudatus</name>
    <name type="common">Priapulid worm</name>
    <dbReference type="NCBI Taxonomy" id="37621"/>
    <lineage>
        <taxon>Eukaryota</taxon>
        <taxon>Metazoa</taxon>
        <taxon>Ecdysozoa</taxon>
        <taxon>Scalidophora</taxon>
        <taxon>Priapulida</taxon>
        <taxon>Priapulimorpha</taxon>
        <taxon>Priapulimorphida</taxon>
        <taxon>Priapulidae</taxon>
        <taxon>Priapulus</taxon>
    </lineage>
</organism>
<keyword evidence="2" id="KW-1185">Reference proteome</keyword>
<sequence length="377" mass="39533">MVPLESSASVVTIDGEKIVVRELGAAAPPVSRLSGKPPLPSIRKKDASRQRPSSDDSSSGEGKFSICSPFSRWTPEARDKKGHTKVKPPGSELTHRASTGNSPRPIKTRTFRRADDTDVMLDMVAKAQSRRMDDQRGSLSLKDLELPDFLRVKPGSHQGKEYRPSSCGNSLSSSRLDSDISWSITPIKQYPSEGVQRGLTPLRGGGDRSFSGDGVLPSHERAERYFGARTSVARSPDFDDSRLCERSLADIGMRGGATVDEAAEDSPSVSGGACDATVLRAPSGDLDATLTSGSTPRTADRSSEGRALGDGGIVGRVNVGSAFEGGRARSYENVRAGATGAALVGKRVLGAAAGDAAAVGAPLRISTSADGHTESLV</sequence>
<feature type="region of interest" description="Disordered" evidence="1">
    <location>
        <begin position="284"/>
        <end position="311"/>
    </location>
</feature>
<name>A0ABM1EM77_PRICU</name>
<dbReference type="PANTHER" id="PTHR45945">
    <property type="entry name" value="REGULATOR OF G-PROTEIN SIGNALING LOCO"/>
    <property type="match status" value="1"/>
</dbReference>
<dbReference type="Proteomes" id="UP000695022">
    <property type="component" value="Unplaced"/>
</dbReference>
<evidence type="ECO:0000313" key="3">
    <source>
        <dbReference type="RefSeq" id="XP_014673298.1"/>
    </source>
</evidence>
<dbReference type="GeneID" id="106813628"/>
<feature type="region of interest" description="Disordered" evidence="1">
    <location>
        <begin position="22"/>
        <end position="117"/>
    </location>
</feature>
<dbReference type="InterPro" id="IPR003109">
    <property type="entry name" value="GoLoco_motif"/>
</dbReference>
<feature type="compositionally biased region" description="Basic and acidic residues" evidence="1">
    <location>
        <begin position="43"/>
        <end position="54"/>
    </location>
</feature>
<dbReference type="PROSITE" id="PS50877">
    <property type="entry name" value="GOLOCO"/>
    <property type="match status" value="1"/>
</dbReference>
<gene>
    <name evidence="3" type="primary">LOC106813628</name>
</gene>
<feature type="region of interest" description="Disordered" evidence="1">
    <location>
        <begin position="151"/>
        <end position="176"/>
    </location>
</feature>
<reference evidence="3" key="1">
    <citation type="submission" date="2025-08" db="UniProtKB">
        <authorList>
            <consortium name="RefSeq"/>
        </authorList>
    </citation>
    <scope>IDENTIFICATION</scope>
</reference>
<dbReference type="RefSeq" id="XP_014673298.1">
    <property type="nucleotide sequence ID" value="XM_014817812.1"/>
</dbReference>
<accession>A0ABM1EM77</accession>